<dbReference type="InterPro" id="IPR052155">
    <property type="entry name" value="Biofilm_reg_signaling"/>
</dbReference>
<proteinExistence type="predicted"/>
<comment type="subcellular location">
    <subcellularLocation>
        <location evidence="2">Membrane</location>
    </subcellularLocation>
</comment>
<protein>
    <submittedName>
        <fullName evidence="9">EAL domain-containing protein</fullName>
    </submittedName>
</protein>
<comment type="caution">
    <text evidence="9">The sequence shown here is derived from an EMBL/GenBank/DDBJ whole genome shotgun (WGS) entry which is preliminary data.</text>
</comment>
<dbReference type="SUPFAM" id="SSF55073">
    <property type="entry name" value="Nucleotide cyclase"/>
    <property type="match status" value="1"/>
</dbReference>
<evidence type="ECO:0000256" key="1">
    <source>
        <dbReference type="ARBA" id="ARBA00001946"/>
    </source>
</evidence>
<dbReference type="PROSITE" id="PS50839">
    <property type="entry name" value="CHASE"/>
    <property type="match status" value="1"/>
</dbReference>
<dbReference type="Proteomes" id="UP000321248">
    <property type="component" value="Unassembled WGS sequence"/>
</dbReference>
<dbReference type="SMART" id="SM00052">
    <property type="entry name" value="EAL"/>
    <property type="match status" value="1"/>
</dbReference>
<dbReference type="FunFam" id="3.30.70.270:FF:000001">
    <property type="entry name" value="Diguanylate cyclase domain protein"/>
    <property type="match status" value="1"/>
</dbReference>
<reference evidence="9 10" key="1">
    <citation type="submission" date="2019-08" db="EMBL/GenBank/DDBJ databases">
        <authorList>
            <person name="Karlyshev A.V."/>
        </authorList>
    </citation>
    <scope>NUCLEOTIDE SEQUENCE [LARGE SCALE GENOMIC DNA]</scope>
    <source>
        <strain evidence="9 10">Alg18-2.2</strain>
    </source>
</reference>
<dbReference type="GO" id="GO:0003824">
    <property type="term" value="F:catalytic activity"/>
    <property type="evidence" value="ECO:0007669"/>
    <property type="project" value="UniProtKB-ARBA"/>
</dbReference>
<dbReference type="Gene3D" id="3.30.450.20">
    <property type="entry name" value="PAS domain"/>
    <property type="match status" value="1"/>
</dbReference>
<dbReference type="OrthoDB" id="9787514at2"/>
<sequence>MDEARRVGRRAWVWVGLALALGLLASALLATQHHRLLQGTMRDAQLSQVDRVEAAITQQLGNAALLTRSVQSLFLASDQVTPEEFQLIYENLQPRETFPSLLAFAYAERVAQPGRPDRYPTTMVAPLEGNEQVIGLDVMSQPGNLAAVMRSRDTDEPVVSSAFTLVQTGEDGLIIRLPVFVPGSIPDSTPRRREQMVGSLGISFHARGLIAAALNDELTAAFDLLVVDEGVVDQVGEGGGYVLFGTPWQAGEEALHVRHIEFGSRRWRLELQPRPQVWVESHWPWLTFAVMGAASILLALLVWSLLATRERALRLASVLSSRFRDSEARFRRLNDLLPALVLLLRGEQFLTVYANHAAVQKLGTDVTRTGRPLAIASPQAQLGAQLRSVLASGVAVDAHPMEIPGAAGSFWANVSATRVELDGELHVLVLANDISELRELNQQLGYQASHDALTDMLNRREFERRLAKTLEVVGRGEATAALLYLDLDQFKLINDTCGHAAGDQMLAEVSRLLKASVASGDVLARLGGDEFGVLLQRTGADDAVAVGERLRESIESFVFAWERRNFSLSVSIGAVVLDRAGLSLREVLSQADQACYMAKERGRNKVQLYVESDAETVKRRSEMEWVNRVREALKEDRMCLDYQRIEPARPSRRSSGLHLELLVRMRDRDGQAIQPGAFIPAAERFGLMSQVDRWVVETALANFDRLLPDADTIELCTINLSGLTVDDDAFAGHVLSLLERYPVPPHKLCFEITETVAVNNMTRVVAFMQRLRQVGCRFALDDFGAGAASFGYLKNMPIDIIKIDGSFIRNLETDPVSYSIVRAVTDIGHQIGLEVVAEWVDSERTRELLRGLGVDYVQGFHIHRPEPTTLSKP</sequence>
<dbReference type="PANTHER" id="PTHR44757:SF4">
    <property type="entry name" value="DIGUANYLATE CYCLASE DGCE-RELATED"/>
    <property type="match status" value="1"/>
</dbReference>
<dbReference type="SUPFAM" id="SSF141868">
    <property type="entry name" value="EAL domain-like"/>
    <property type="match status" value="1"/>
</dbReference>
<dbReference type="InterPro" id="IPR000160">
    <property type="entry name" value="GGDEF_dom"/>
</dbReference>
<dbReference type="SMART" id="SM00267">
    <property type="entry name" value="GGDEF"/>
    <property type="match status" value="1"/>
</dbReference>
<dbReference type="Gene3D" id="3.20.20.450">
    <property type="entry name" value="EAL domain"/>
    <property type="match status" value="1"/>
</dbReference>
<dbReference type="SUPFAM" id="SSF55785">
    <property type="entry name" value="PYP-like sensor domain (PAS domain)"/>
    <property type="match status" value="1"/>
</dbReference>
<dbReference type="PROSITE" id="PS50887">
    <property type="entry name" value="GGDEF"/>
    <property type="match status" value="1"/>
</dbReference>
<organism evidence="9 10">
    <name type="scientific">Alkalisalibacterium limincola</name>
    <dbReference type="NCBI Taxonomy" id="2699169"/>
    <lineage>
        <taxon>Bacteria</taxon>
        <taxon>Pseudomonadati</taxon>
        <taxon>Pseudomonadota</taxon>
        <taxon>Gammaproteobacteria</taxon>
        <taxon>Lysobacterales</taxon>
        <taxon>Lysobacteraceae</taxon>
        <taxon>Alkalisalibacterium</taxon>
    </lineage>
</organism>
<dbReference type="Gene3D" id="3.30.450.350">
    <property type="entry name" value="CHASE domain"/>
    <property type="match status" value="1"/>
</dbReference>
<dbReference type="InterPro" id="IPR001633">
    <property type="entry name" value="EAL_dom"/>
</dbReference>
<feature type="domain" description="EAL" evidence="7">
    <location>
        <begin position="622"/>
        <end position="873"/>
    </location>
</feature>
<evidence type="ECO:0000256" key="3">
    <source>
        <dbReference type="ARBA" id="ARBA00022692"/>
    </source>
</evidence>
<dbReference type="PROSITE" id="PS50883">
    <property type="entry name" value="EAL"/>
    <property type="match status" value="1"/>
</dbReference>
<dbReference type="InterPro" id="IPR029787">
    <property type="entry name" value="Nucleotide_cyclase"/>
</dbReference>
<dbReference type="EMBL" id="VRTS01000004">
    <property type="protein sequence ID" value="TXK62503.1"/>
    <property type="molecule type" value="Genomic_DNA"/>
</dbReference>
<dbReference type="GO" id="GO:0016020">
    <property type="term" value="C:membrane"/>
    <property type="evidence" value="ECO:0007669"/>
    <property type="project" value="UniProtKB-SubCell"/>
</dbReference>
<dbReference type="RefSeq" id="WP_147891425.1">
    <property type="nucleotide sequence ID" value="NZ_VRTS01000004.1"/>
</dbReference>
<dbReference type="InterPro" id="IPR042240">
    <property type="entry name" value="CHASE_sf"/>
</dbReference>
<dbReference type="InterPro" id="IPR035965">
    <property type="entry name" value="PAS-like_dom_sf"/>
</dbReference>
<keyword evidence="10" id="KW-1185">Reference proteome</keyword>
<dbReference type="NCBIfam" id="TIGR00254">
    <property type="entry name" value="GGDEF"/>
    <property type="match status" value="1"/>
</dbReference>
<dbReference type="AlphaFoldDB" id="A0A5C8KQ44"/>
<dbReference type="Gene3D" id="3.30.70.270">
    <property type="match status" value="1"/>
</dbReference>
<evidence type="ECO:0000256" key="4">
    <source>
        <dbReference type="ARBA" id="ARBA00022989"/>
    </source>
</evidence>
<keyword evidence="4" id="KW-1133">Transmembrane helix</keyword>
<dbReference type="SMART" id="SM01079">
    <property type="entry name" value="CHASE"/>
    <property type="match status" value="1"/>
</dbReference>
<dbReference type="Pfam" id="PF00563">
    <property type="entry name" value="EAL"/>
    <property type="match status" value="1"/>
</dbReference>
<accession>A0A5C8KQ44</accession>
<evidence type="ECO:0000259" key="7">
    <source>
        <dbReference type="PROSITE" id="PS50883"/>
    </source>
</evidence>
<keyword evidence="3" id="KW-0812">Transmembrane</keyword>
<evidence type="ECO:0000259" key="8">
    <source>
        <dbReference type="PROSITE" id="PS50887"/>
    </source>
</evidence>
<dbReference type="CDD" id="cd01949">
    <property type="entry name" value="GGDEF"/>
    <property type="match status" value="1"/>
</dbReference>
<comment type="cofactor">
    <cofactor evidence="1">
        <name>Mg(2+)</name>
        <dbReference type="ChEBI" id="CHEBI:18420"/>
    </cofactor>
</comment>
<feature type="domain" description="CHASE" evidence="6">
    <location>
        <begin position="116"/>
        <end position="270"/>
    </location>
</feature>
<name>A0A5C8KQ44_9GAMM</name>
<dbReference type="InterPro" id="IPR043128">
    <property type="entry name" value="Rev_trsase/Diguanyl_cyclase"/>
</dbReference>
<keyword evidence="5" id="KW-0472">Membrane</keyword>
<evidence type="ECO:0000256" key="5">
    <source>
        <dbReference type="ARBA" id="ARBA00023136"/>
    </source>
</evidence>
<dbReference type="GO" id="GO:0007165">
    <property type="term" value="P:signal transduction"/>
    <property type="evidence" value="ECO:0007669"/>
    <property type="project" value="UniProtKB-ARBA"/>
</dbReference>
<feature type="domain" description="GGDEF" evidence="8">
    <location>
        <begin position="478"/>
        <end position="611"/>
    </location>
</feature>
<evidence type="ECO:0000313" key="9">
    <source>
        <dbReference type="EMBL" id="TXK62503.1"/>
    </source>
</evidence>
<dbReference type="InterPro" id="IPR006189">
    <property type="entry name" value="CHASE_dom"/>
</dbReference>
<dbReference type="PANTHER" id="PTHR44757">
    <property type="entry name" value="DIGUANYLATE CYCLASE DGCP"/>
    <property type="match status" value="1"/>
</dbReference>
<dbReference type="Pfam" id="PF00990">
    <property type="entry name" value="GGDEF"/>
    <property type="match status" value="1"/>
</dbReference>
<gene>
    <name evidence="9" type="ORF">FU658_06930</name>
</gene>
<dbReference type="Pfam" id="PF03924">
    <property type="entry name" value="CHASE"/>
    <property type="match status" value="1"/>
</dbReference>
<evidence type="ECO:0000313" key="10">
    <source>
        <dbReference type="Proteomes" id="UP000321248"/>
    </source>
</evidence>
<evidence type="ECO:0000259" key="6">
    <source>
        <dbReference type="PROSITE" id="PS50839"/>
    </source>
</evidence>
<dbReference type="CDD" id="cd01948">
    <property type="entry name" value="EAL"/>
    <property type="match status" value="1"/>
</dbReference>
<dbReference type="InterPro" id="IPR035919">
    <property type="entry name" value="EAL_sf"/>
</dbReference>
<evidence type="ECO:0000256" key="2">
    <source>
        <dbReference type="ARBA" id="ARBA00004370"/>
    </source>
</evidence>